<evidence type="ECO:0000313" key="4">
    <source>
        <dbReference type="Proteomes" id="UP001500298"/>
    </source>
</evidence>
<evidence type="ECO:0000259" key="2">
    <source>
        <dbReference type="Pfam" id="PF00656"/>
    </source>
</evidence>
<feature type="signal peptide" evidence="1">
    <location>
        <begin position="1"/>
        <end position="25"/>
    </location>
</feature>
<dbReference type="Gene3D" id="3.40.50.1460">
    <property type="match status" value="1"/>
</dbReference>
<protein>
    <recommendedName>
        <fullName evidence="2">Peptidase C14 caspase domain-containing protein</fullName>
    </recommendedName>
</protein>
<proteinExistence type="predicted"/>
<keyword evidence="1" id="KW-0732">Signal</keyword>
<dbReference type="InterPro" id="IPR011600">
    <property type="entry name" value="Pept_C14_caspase"/>
</dbReference>
<dbReference type="EMBL" id="BAABJX010000016">
    <property type="protein sequence ID" value="GAA4825903.1"/>
    <property type="molecule type" value="Genomic_DNA"/>
</dbReference>
<feature type="chain" id="PRO_5047046027" description="Peptidase C14 caspase domain-containing protein" evidence="1">
    <location>
        <begin position="26"/>
        <end position="384"/>
    </location>
</feature>
<dbReference type="SUPFAM" id="SSF52129">
    <property type="entry name" value="Caspase-like"/>
    <property type="match status" value="1"/>
</dbReference>
<evidence type="ECO:0000313" key="3">
    <source>
        <dbReference type="EMBL" id="GAA4825903.1"/>
    </source>
</evidence>
<organism evidence="3 4">
    <name type="scientific">Algivirga pacifica</name>
    <dbReference type="NCBI Taxonomy" id="1162670"/>
    <lineage>
        <taxon>Bacteria</taxon>
        <taxon>Pseudomonadati</taxon>
        <taxon>Bacteroidota</taxon>
        <taxon>Cytophagia</taxon>
        <taxon>Cytophagales</taxon>
        <taxon>Flammeovirgaceae</taxon>
        <taxon>Algivirga</taxon>
    </lineage>
</organism>
<sequence length="384" mass="43265">MRSTNKQLPLLYFLFLLLSATTLKAQTFHAIMFADTADPSIGSSCLTDYERMEVEFATIANANGMKIKRYFHEGTSFTKETIQKVLKEELACGPNDVVYFYYTGHGARSADDQSKWPQLSLGLRKTNASHYPLAFVNDLIKEKNPKFSIVMADCCNEVIKGLSVKKARGGVSIVEDIDESFDVYENLFLLPKGNIIVTSSSPGEQALGNDKGGIYTNSFLEALQKSVIMATPVTWDGLMNDAKKMTMERSASEKMFTPQFEINLEEEQPEELVAEVEPKVVKQEEPLTPMEMIAQLYDYNKSRGERIRLLSKVLNDVFASPNARIQVFGLDGNTMLDRYTAADFVKKLATSTNLARVIEIRSETTEDGKYTSMDIHEYYERKSK</sequence>
<reference evidence="4" key="1">
    <citation type="journal article" date="2019" name="Int. J. Syst. Evol. Microbiol.">
        <title>The Global Catalogue of Microorganisms (GCM) 10K type strain sequencing project: providing services to taxonomists for standard genome sequencing and annotation.</title>
        <authorList>
            <consortium name="The Broad Institute Genomics Platform"/>
            <consortium name="The Broad Institute Genome Sequencing Center for Infectious Disease"/>
            <person name="Wu L."/>
            <person name="Ma J."/>
        </authorList>
    </citation>
    <scope>NUCLEOTIDE SEQUENCE [LARGE SCALE GENOMIC DNA]</scope>
    <source>
        <strain evidence="4">JCM 18326</strain>
    </source>
</reference>
<dbReference type="InterPro" id="IPR029030">
    <property type="entry name" value="Caspase-like_dom_sf"/>
</dbReference>
<gene>
    <name evidence="3" type="ORF">GCM10023331_08150</name>
</gene>
<feature type="domain" description="Peptidase C14 caspase" evidence="2">
    <location>
        <begin position="75"/>
        <end position="226"/>
    </location>
</feature>
<dbReference type="RefSeq" id="WP_345369413.1">
    <property type="nucleotide sequence ID" value="NZ_BAABJX010000016.1"/>
</dbReference>
<comment type="caution">
    <text evidence="3">The sequence shown here is derived from an EMBL/GenBank/DDBJ whole genome shotgun (WGS) entry which is preliminary data.</text>
</comment>
<dbReference type="Pfam" id="PF00656">
    <property type="entry name" value="Peptidase_C14"/>
    <property type="match status" value="1"/>
</dbReference>
<name>A0ABP9D318_9BACT</name>
<evidence type="ECO:0000256" key="1">
    <source>
        <dbReference type="SAM" id="SignalP"/>
    </source>
</evidence>
<dbReference type="Proteomes" id="UP001500298">
    <property type="component" value="Unassembled WGS sequence"/>
</dbReference>
<keyword evidence="4" id="KW-1185">Reference proteome</keyword>
<accession>A0ABP9D318</accession>